<evidence type="ECO:0000313" key="6">
    <source>
        <dbReference type="EMBL" id="EDU42381.1"/>
    </source>
</evidence>
<sequence length="1003" mass="109182">MSAFTLIVARSVTASIIAILQLSAKVLSYLNDVKDASKDRVACAVEASNLHNLLFNLRFRLEEGDPSRPWYIAVQALAVKHGPLDQFKQALEMLQAKMTDGGRLKKAGEALMWKFKKEEIAEVLARMERLKTLVEIALQMDHFKLSKAIKDDTSFVRAHVPIIQSGVDTIRQSQDSAKHRRLIEWLSTSDYPAQQSDIIKRRQEGTGQWFLDAPELAYWLNESNATLLCLGIPGAGKTMIAAIAIDHLLNTVQNSSHGVAYVYCNYKAREEQDVLSLLAAILKQLVQGRLSMVDHIERLYQKHANRGTKPSLDEDATRRQFLAKLRNLQATQDIRLMATSRFIPNVEDAFGEAPRLEVQASREDVKRFVAGQTYQLPACIQRSIALQEIVQKKITDAVDGMFLLARLHTDSLLDKRTAKDVKTTLDKLTKGAAALDFAYREALQRIDGQLGGDRELAGKVLSWITLAERPLTTAEICCALAVEPGEDEIDPENVLTPGDLVSVCAGLVIIDEESAVIRLVHYTTQEYLERTGDVWNQGGQLNITTTCLTYLCFDTFQSGSCSTDKEFEARLQQNQFLDYAAKHLGSHAGRVETEVTDRTCELLQGKSFPCVAQALWVPNYKYRGYSTAYRVSTALHYTSQFGLSGITKKILATVDVPIVEAVNAKDSRGNTPLTFAAKTGQYEMANLLLDKGAEVNAQGGRYGNALQAASERGYEQVVKTLLDAGAEVNAQGGRYGNALQAASERGYEQVVKMLLDKGAEVNAQGRRYGNALYAASCRGHEQVVKMLLDKGAEVNAQGRGYGNALQAASAQGHEQVVKTLLDKGAEVNAQGGGYGNALEAASDGGHEQVVKMLLDKGAEVNAQGRGYGNALQAASYGGHEQVVKTLLDAGAEVNVQGGEYGNALQAASYGGHEQVVKTLLDAGAEVNAQGGEYGNALQAASYGGHEQVVKTLLDAGADVNAQGGEYGNALQAASYRGHEQIVKMLLNSGAHQHQENNLASMPE</sequence>
<feature type="repeat" description="ANK" evidence="3">
    <location>
        <begin position="701"/>
        <end position="733"/>
    </location>
</feature>
<dbReference type="SMART" id="SM00248">
    <property type="entry name" value="ANK"/>
    <property type="match status" value="10"/>
</dbReference>
<dbReference type="Pfam" id="PF12796">
    <property type="entry name" value="Ank_2"/>
    <property type="match status" value="3"/>
</dbReference>
<feature type="domain" description="GPI inositol-deacylase winged helix" evidence="4">
    <location>
        <begin position="453"/>
        <end position="530"/>
    </location>
</feature>
<dbReference type="PANTHER" id="PTHR24198">
    <property type="entry name" value="ANKYRIN REPEAT AND PROTEIN KINASE DOMAIN-CONTAINING PROTEIN"/>
    <property type="match status" value="1"/>
</dbReference>
<protein>
    <submittedName>
        <fullName evidence="6">Ankyrin repeat domain containing protein</fullName>
    </submittedName>
</protein>
<dbReference type="Pfam" id="PF13637">
    <property type="entry name" value="Ank_4"/>
    <property type="match status" value="1"/>
</dbReference>
<dbReference type="OMA" id="FVEWHEL"/>
<dbReference type="InterPro" id="IPR056884">
    <property type="entry name" value="NPHP3-like_N"/>
</dbReference>
<dbReference type="SUPFAM" id="SSF52540">
    <property type="entry name" value="P-loop containing nucleoside triphosphate hydrolases"/>
    <property type="match status" value="1"/>
</dbReference>
<dbReference type="InterPro" id="IPR027417">
    <property type="entry name" value="P-loop_NTPase"/>
</dbReference>
<dbReference type="InterPro" id="IPR054471">
    <property type="entry name" value="GPIID_WHD"/>
</dbReference>
<dbReference type="PROSITE" id="PS50088">
    <property type="entry name" value="ANK_REPEAT"/>
    <property type="match status" value="10"/>
</dbReference>
<name>B2WH71_PYRTR</name>
<dbReference type="OrthoDB" id="195446at2759"/>
<dbReference type="PANTHER" id="PTHR24198:SF165">
    <property type="entry name" value="ANKYRIN REPEAT-CONTAINING PROTEIN-RELATED"/>
    <property type="match status" value="1"/>
</dbReference>
<feature type="repeat" description="ANK" evidence="3">
    <location>
        <begin position="803"/>
        <end position="832"/>
    </location>
</feature>
<keyword evidence="1" id="KW-0677">Repeat</keyword>
<accession>B2WH71</accession>
<dbReference type="EMBL" id="DS231625">
    <property type="protein sequence ID" value="EDU42381.1"/>
    <property type="molecule type" value="Genomic_DNA"/>
</dbReference>
<feature type="repeat" description="ANK" evidence="3">
    <location>
        <begin position="899"/>
        <end position="931"/>
    </location>
</feature>
<feature type="repeat" description="ANK" evidence="3">
    <location>
        <begin position="668"/>
        <end position="700"/>
    </location>
</feature>
<evidence type="ECO:0000259" key="5">
    <source>
        <dbReference type="Pfam" id="PF24883"/>
    </source>
</evidence>
<dbReference type="eggNOG" id="KOG0502">
    <property type="taxonomic scope" value="Eukaryota"/>
</dbReference>
<dbReference type="STRING" id="426418.B2WH71"/>
<reference evidence="7" key="1">
    <citation type="journal article" date="2013" name="G3 (Bethesda)">
        <title>Comparative genomics of a plant-pathogenic fungus, Pyrenophora tritici-repentis, reveals transduplication and the impact of repeat elements on pathogenicity and population divergence.</title>
        <authorList>
            <person name="Manning V.A."/>
            <person name="Pandelova I."/>
            <person name="Dhillon B."/>
            <person name="Wilhelm L.J."/>
            <person name="Goodwin S.B."/>
            <person name="Berlin A.M."/>
            <person name="Figueroa M."/>
            <person name="Freitag M."/>
            <person name="Hane J.K."/>
            <person name="Henrissat B."/>
            <person name="Holman W.H."/>
            <person name="Kodira C.D."/>
            <person name="Martin J."/>
            <person name="Oliver R.P."/>
            <person name="Robbertse B."/>
            <person name="Schackwitz W."/>
            <person name="Schwartz D.C."/>
            <person name="Spatafora J.W."/>
            <person name="Turgeon B.G."/>
            <person name="Yandava C."/>
            <person name="Young S."/>
            <person name="Zhou S."/>
            <person name="Zeng Q."/>
            <person name="Grigoriev I.V."/>
            <person name="Ma L.-J."/>
            <person name="Ciuffetti L.M."/>
        </authorList>
    </citation>
    <scope>NUCLEOTIDE SEQUENCE [LARGE SCALE GENOMIC DNA]</scope>
    <source>
        <strain evidence="7">Pt-1C-BFP</strain>
    </source>
</reference>
<feature type="repeat" description="ANK" evidence="3">
    <location>
        <begin position="869"/>
        <end position="898"/>
    </location>
</feature>
<dbReference type="PROSITE" id="PS50297">
    <property type="entry name" value="ANK_REP_REGION"/>
    <property type="match status" value="7"/>
</dbReference>
<dbReference type="Gene3D" id="3.40.50.300">
    <property type="entry name" value="P-loop containing nucleotide triphosphate hydrolases"/>
    <property type="match status" value="1"/>
</dbReference>
<dbReference type="AlphaFoldDB" id="B2WH71"/>
<organism evidence="6 7">
    <name type="scientific">Pyrenophora tritici-repentis (strain Pt-1C-BFP)</name>
    <name type="common">Wheat tan spot fungus</name>
    <name type="synonym">Drechslera tritici-repentis</name>
    <dbReference type="NCBI Taxonomy" id="426418"/>
    <lineage>
        <taxon>Eukaryota</taxon>
        <taxon>Fungi</taxon>
        <taxon>Dikarya</taxon>
        <taxon>Ascomycota</taxon>
        <taxon>Pezizomycotina</taxon>
        <taxon>Dothideomycetes</taxon>
        <taxon>Pleosporomycetidae</taxon>
        <taxon>Pleosporales</taxon>
        <taxon>Pleosporineae</taxon>
        <taxon>Pleosporaceae</taxon>
        <taxon>Pyrenophora</taxon>
    </lineage>
</organism>
<dbReference type="Gene3D" id="1.25.40.20">
    <property type="entry name" value="Ankyrin repeat-containing domain"/>
    <property type="match status" value="2"/>
</dbReference>
<feature type="domain" description="Nephrocystin 3-like N-terminal" evidence="5">
    <location>
        <begin position="205"/>
        <end position="322"/>
    </location>
</feature>
<dbReference type="Pfam" id="PF24883">
    <property type="entry name" value="NPHP3_N"/>
    <property type="match status" value="1"/>
</dbReference>
<dbReference type="PRINTS" id="PR01415">
    <property type="entry name" value="ANKYRIN"/>
</dbReference>
<feature type="repeat" description="ANK" evidence="3">
    <location>
        <begin position="965"/>
        <end position="997"/>
    </location>
</feature>
<evidence type="ECO:0000256" key="1">
    <source>
        <dbReference type="ARBA" id="ARBA00022737"/>
    </source>
</evidence>
<dbReference type="HOGENOM" id="CLU_000288_34_23_1"/>
<keyword evidence="2 3" id="KW-0040">ANK repeat</keyword>
<dbReference type="SUPFAM" id="SSF48403">
    <property type="entry name" value="Ankyrin repeat"/>
    <property type="match status" value="1"/>
</dbReference>
<dbReference type="Pfam" id="PF22939">
    <property type="entry name" value="WHD_GPIID"/>
    <property type="match status" value="1"/>
</dbReference>
<feature type="repeat" description="ANK" evidence="3">
    <location>
        <begin position="767"/>
        <end position="799"/>
    </location>
</feature>
<feature type="repeat" description="ANK" evidence="3">
    <location>
        <begin position="734"/>
        <end position="766"/>
    </location>
</feature>
<dbReference type="Pfam" id="PF00023">
    <property type="entry name" value="Ank"/>
    <property type="match status" value="1"/>
</dbReference>
<proteinExistence type="predicted"/>
<feature type="repeat" description="ANK" evidence="3">
    <location>
        <begin position="836"/>
        <end position="865"/>
    </location>
</feature>
<evidence type="ECO:0000313" key="7">
    <source>
        <dbReference type="Proteomes" id="UP000001471"/>
    </source>
</evidence>
<feature type="repeat" description="ANK" evidence="3">
    <location>
        <begin position="932"/>
        <end position="964"/>
    </location>
</feature>
<dbReference type="InterPro" id="IPR002110">
    <property type="entry name" value="Ankyrin_rpt"/>
</dbReference>
<evidence type="ECO:0000256" key="2">
    <source>
        <dbReference type="ARBA" id="ARBA00023043"/>
    </source>
</evidence>
<evidence type="ECO:0000256" key="3">
    <source>
        <dbReference type="PROSITE-ProRule" id="PRU00023"/>
    </source>
</evidence>
<dbReference type="Proteomes" id="UP000001471">
    <property type="component" value="Unassembled WGS sequence"/>
</dbReference>
<dbReference type="InterPro" id="IPR036770">
    <property type="entry name" value="Ankyrin_rpt-contain_sf"/>
</dbReference>
<evidence type="ECO:0000259" key="4">
    <source>
        <dbReference type="Pfam" id="PF22939"/>
    </source>
</evidence>
<gene>
    <name evidence="6" type="ORF">PTRG_09330</name>
</gene>
<dbReference type="InParanoid" id="B2WH71"/>